<reference evidence="2" key="1">
    <citation type="submission" date="2014-09" db="EMBL/GenBank/DDBJ databases">
        <title>Sequence of the Streptomyces nodosus genome.</title>
        <authorList>
            <person name="Sweeney P."/>
            <person name="Stephens N."/>
            <person name="Murphy C."/>
            <person name="Caffrey P."/>
        </authorList>
    </citation>
    <scope>NUCLEOTIDE SEQUENCE [LARGE SCALE GENOMIC DNA]</scope>
    <source>
        <strain evidence="2">ATCC 14899</strain>
    </source>
</reference>
<gene>
    <name evidence="1" type="ORF">SNOD_00005</name>
</gene>
<dbReference type="EMBL" id="CP009313">
    <property type="protein sequence ID" value="AJE38674.1"/>
    <property type="molecule type" value="Genomic_DNA"/>
</dbReference>
<dbReference type="Proteomes" id="UP000031526">
    <property type="component" value="Chromosome"/>
</dbReference>
<proteinExistence type="predicted"/>
<evidence type="ECO:0000313" key="1">
    <source>
        <dbReference type="EMBL" id="AJE38674.1"/>
    </source>
</evidence>
<organism evidence="1 2">
    <name type="scientific">Streptomyces nodosus</name>
    <dbReference type="NCBI Taxonomy" id="40318"/>
    <lineage>
        <taxon>Bacteria</taxon>
        <taxon>Bacillati</taxon>
        <taxon>Actinomycetota</taxon>
        <taxon>Actinomycetes</taxon>
        <taxon>Kitasatosporales</taxon>
        <taxon>Streptomycetaceae</taxon>
        <taxon>Streptomyces</taxon>
    </lineage>
</organism>
<evidence type="ECO:0000313" key="2">
    <source>
        <dbReference type="Proteomes" id="UP000031526"/>
    </source>
</evidence>
<name>A0A0B5D6K4_9ACTN</name>
<dbReference type="STRING" id="40318.SNOD_00005"/>
<reference evidence="1 2" key="2">
    <citation type="journal article" date="2016" name="Appl. Microbiol. Biotechnol.">
        <title>Exploiting the genome sequence of Streptomyces nodosus for enhanced antibiotic production.</title>
        <authorList>
            <person name="Sweeney P."/>
            <person name="Murphy C.D."/>
            <person name="Caffrey P."/>
        </authorList>
    </citation>
    <scope>NUCLEOTIDE SEQUENCE [LARGE SCALE GENOMIC DNA]</scope>
    <source>
        <strain evidence="1 2">ATCC 14899</strain>
    </source>
</reference>
<dbReference type="HOGENOM" id="CLU_2902416_0_0_11"/>
<dbReference type="AlphaFoldDB" id="A0A0B5D6K4"/>
<accession>A0A0B5D6K4</accession>
<protein>
    <submittedName>
        <fullName evidence="1">Uncharacterized protein</fullName>
    </submittedName>
</protein>
<keyword evidence="2" id="KW-1185">Reference proteome</keyword>
<sequence>MTGERVEFGQWTQDGLESKAIGLCESFRVGGRIQLATVRGEGGGAVTGSDERRLVRKYARTR</sequence>